<evidence type="ECO:0008006" key="4">
    <source>
        <dbReference type="Google" id="ProtNLM"/>
    </source>
</evidence>
<evidence type="ECO:0000256" key="1">
    <source>
        <dbReference type="SAM" id="Phobius"/>
    </source>
</evidence>
<dbReference type="RefSeq" id="WP_129736660.1">
    <property type="nucleotide sequence ID" value="NZ_JAUDCK010000001.1"/>
</dbReference>
<feature type="transmembrane region" description="Helical" evidence="1">
    <location>
        <begin position="45"/>
        <end position="64"/>
    </location>
</feature>
<keyword evidence="1" id="KW-0812">Transmembrane</keyword>
<accession>A0ABT7UF08</accession>
<comment type="caution">
    <text evidence="2">The sequence shown here is derived from an EMBL/GenBank/DDBJ whole genome shotgun (WGS) entry which is preliminary data.</text>
</comment>
<keyword evidence="3" id="KW-1185">Reference proteome</keyword>
<organism evidence="2 3">
    <name type="scientific">Massilimicrobiota timonensis</name>
    <dbReference type="NCBI Taxonomy" id="1776392"/>
    <lineage>
        <taxon>Bacteria</taxon>
        <taxon>Bacillati</taxon>
        <taxon>Bacillota</taxon>
        <taxon>Erysipelotrichia</taxon>
        <taxon>Erysipelotrichales</taxon>
        <taxon>Erysipelotrichaceae</taxon>
        <taxon>Massilimicrobiota</taxon>
    </lineage>
</organism>
<sequence length="150" mass="17945">MDYTEFNAIIEIYIFFFFLYGCCLLGPKKFFSIIINFIVNTVTKYFLHLVIILLLITTLGLIYTEDITKFFSLAISIFSLSLSLISFYNNSQKDLPYHYDYYIHKLEIIDKLFRENLINEDEYNKRKIALKKQFNDNKNKLLKDDKMNNP</sequence>
<proteinExistence type="predicted"/>
<reference evidence="3" key="1">
    <citation type="submission" date="2023-06" db="EMBL/GenBank/DDBJ databases">
        <title>Identification and characterization of horizontal gene transfer across gut microbiota members of farm animals based on homology search.</title>
        <authorList>
            <person name="Zeman M."/>
            <person name="Kubasova T."/>
            <person name="Jahodarova E."/>
            <person name="Nykrynova M."/>
            <person name="Rychlik I."/>
        </authorList>
    </citation>
    <scope>NUCLEOTIDE SEQUENCE [LARGE SCALE GENOMIC DNA]</scope>
    <source>
        <strain evidence="3">ET341</strain>
    </source>
</reference>
<keyword evidence="1" id="KW-0472">Membrane</keyword>
<protein>
    <recommendedName>
        <fullName evidence="4">SHOCT domain-containing protein</fullName>
    </recommendedName>
</protein>
<dbReference type="EMBL" id="JAUDCK010000001">
    <property type="protein sequence ID" value="MDM8194735.1"/>
    <property type="molecule type" value="Genomic_DNA"/>
</dbReference>
<keyword evidence="1" id="KW-1133">Transmembrane helix</keyword>
<name>A0ABT7UF08_9FIRM</name>
<evidence type="ECO:0000313" key="2">
    <source>
        <dbReference type="EMBL" id="MDM8194735.1"/>
    </source>
</evidence>
<feature type="transmembrane region" description="Helical" evidence="1">
    <location>
        <begin position="70"/>
        <end position="88"/>
    </location>
</feature>
<evidence type="ECO:0000313" key="3">
    <source>
        <dbReference type="Proteomes" id="UP001529275"/>
    </source>
</evidence>
<gene>
    <name evidence="2" type="ORF">QUV98_00135</name>
</gene>
<feature type="transmembrane region" description="Helical" evidence="1">
    <location>
        <begin position="6"/>
        <end position="25"/>
    </location>
</feature>
<dbReference type="Proteomes" id="UP001529275">
    <property type="component" value="Unassembled WGS sequence"/>
</dbReference>